<evidence type="ECO:0000313" key="5">
    <source>
        <dbReference type="Proteomes" id="UP000320672"/>
    </source>
</evidence>
<dbReference type="InterPro" id="IPR024163">
    <property type="entry name" value="Aerotolerance_reg_N"/>
</dbReference>
<feature type="transmembrane region" description="Helical" evidence="2">
    <location>
        <begin position="63"/>
        <end position="84"/>
    </location>
</feature>
<evidence type="ECO:0000313" key="4">
    <source>
        <dbReference type="EMBL" id="QDS95583.1"/>
    </source>
</evidence>
<dbReference type="SUPFAM" id="SSF53300">
    <property type="entry name" value="vWA-like"/>
    <property type="match status" value="1"/>
</dbReference>
<dbReference type="InterPro" id="IPR036465">
    <property type="entry name" value="vWFA_dom_sf"/>
</dbReference>
<keyword evidence="5" id="KW-1185">Reference proteome</keyword>
<dbReference type="KEGG" id="rml:FF011L_43810"/>
<dbReference type="PROSITE" id="PS50889">
    <property type="entry name" value="S4"/>
    <property type="match status" value="1"/>
</dbReference>
<dbReference type="AlphaFoldDB" id="A0A517ML26"/>
<dbReference type="InterPro" id="IPR002035">
    <property type="entry name" value="VWF_A"/>
</dbReference>
<evidence type="ECO:0000256" key="2">
    <source>
        <dbReference type="SAM" id="Phobius"/>
    </source>
</evidence>
<organism evidence="4 5">
    <name type="scientific">Roseimaritima multifibrata</name>
    <dbReference type="NCBI Taxonomy" id="1930274"/>
    <lineage>
        <taxon>Bacteria</taxon>
        <taxon>Pseudomonadati</taxon>
        <taxon>Planctomycetota</taxon>
        <taxon>Planctomycetia</taxon>
        <taxon>Pirellulales</taxon>
        <taxon>Pirellulaceae</taxon>
        <taxon>Roseimaritima</taxon>
    </lineage>
</organism>
<feature type="domain" description="VWFA" evidence="3">
    <location>
        <begin position="93"/>
        <end position="294"/>
    </location>
</feature>
<dbReference type="GO" id="GO:0003723">
    <property type="term" value="F:RNA binding"/>
    <property type="evidence" value="ECO:0007669"/>
    <property type="project" value="UniProtKB-KW"/>
</dbReference>
<proteinExistence type="predicted"/>
<keyword evidence="1" id="KW-0694">RNA-binding</keyword>
<evidence type="ECO:0000256" key="1">
    <source>
        <dbReference type="PROSITE-ProRule" id="PRU00182"/>
    </source>
</evidence>
<dbReference type="PANTHER" id="PTHR37464:SF1">
    <property type="entry name" value="BLL2463 PROTEIN"/>
    <property type="match status" value="1"/>
</dbReference>
<protein>
    <recommendedName>
        <fullName evidence="3">VWFA domain-containing protein</fullName>
    </recommendedName>
</protein>
<dbReference type="OrthoDB" id="5289914at2"/>
<dbReference type="Pfam" id="PF07584">
    <property type="entry name" value="BatA"/>
    <property type="match status" value="1"/>
</dbReference>
<sequence>MNILPALLPWQWVLLGMVPLGIILLYFLKLRRQPMVVPSTFLWSRTIEDLHVNSLLQKLRRSLLLLLQLLVVAMAALALLRPGWEGTDSQNERLILLLDTSASMRATDLEAGVTRFDAAKKLVRDRIDRMDDSDVAMLIAFNDRAEVLQSFTADRNRLREALQRAVQTDRPTDIREALKAAAGLANPNRTSEAGNTQDYQVADALPADLLIYSDGGFPNVTDFDLENLHAVYVPVGSEEASNVGIVAFSAQRNPESPETVEAFARIANTSNREQTFNATLSMDGEFVDAIEVSIPAGEEAGAPFQLSNSESAELKLELEVYDAKGNPIVPDALKIDNVAYAAIAPMRTVSVLLVTTGNRPLELALQTEETTKVCLLEVVPPSYLKSPKYLERANAGLDDLIIYDRTAPETMPRTNTIFIGSIPPQGWEQLDVSSPVLLIDIDRTHPLMRFLELYSLQIVEGRPLVPPAGAVDLLTADSGPMMVLAPRSGYQDLVVGFEILSTVDGGAAFNTDWPVQRSWPVFVLNLLRHLGGAVDSSSSPSYRPGETVSMRVDNRLTDVQLTGPDGKTESIAVSPGGTVSMANTEQPGLYTLESDGLSLGGFTINLFDKTESQLQRPAVRQIGPVAQFDNEYTVPALQDGNPVKDVMLAMEAGTETQILSWLQQGLVRVNDGPAATDQNVQEGDQIRIIDEARENAILRADEGTVEVSARSELWRWLLLAAIGFLTAEWVLYTRRLG</sequence>
<dbReference type="SMART" id="SM00327">
    <property type="entry name" value="VWA"/>
    <property type="match status" value="1"/>
</dbReference>
<accession>A0A517ML26</accession>
<dbReference type="PROSITE" id="PS50234">
    <property type="entry name" value="VWFA"/>
    <property type="match status" value="1"/>
</dbReference>
<keyword evidence="2" id="KW-1133">Transmembrane helix</keyword>
<gene>
    <name evidence="4" type="ORF">FF011L_43810</name>
</gene>
<evidence type="ECO:0000259" key="3">
    <source>
        <dbReference type="PROSITE" id="PS50234"/>
    </source>
</evidence>
<dbReference type="PANTHER" id="PTHR37464">
    <property type="entry name" value="BLL2463 PROTEIN"/>
    <property type="match status" value="1"/>
</dbReference>
<feature type="transmembrane region" description="Helical" evidence="2">
    <location>
        <begin position="12"/>
        <end position="28"/>
    </location>
</feature>
<dbReference type="EMBL" id="CP036262">
    <property type="protein sequence ID" value="QDS95583.1"/>
    <property type="molecule type" value="Genomic_DNA"/>
</dbReference>
<dbReference type="RefSeq" id="WP_145353803.1">
    <property type="nucleotide sequence ID" value="NZ_CP036262.1"/>
</dbReference>
<reference evidence="4 5" key="1">
    <citation type="submission" date="2019-02" db="EMBL/GenBank/DDBJ databases">
        <title>Deep-cultivation of Planctomycetes and their phenomic and genomic characterization uncovers novel biology.</title>
        <authorList>
            <person name="Wiegand S."/>
            <person name="Jogler M."/>
            <person name="Boedeker C."/>
            <person name="Pinto D."/>
            <person name="Vollmers J."/>
            <person name="Rivas-Marin E."/>
            <person name="Kohn T."/>
            <person name="Peeters S.H."/>
            <person name="Heuer A."/>
            <person name="Rast P."/>
            <person name="Oberbeckmann S."/>
            <person name="Bunk B."/>
            <person name="Jeske O."/>
            <person name="Meyerdierks A."/>
            <person name="Storesund J.E."/>
            <person name="Kallscheuer N."/>
            <person name="Luecker S."/>
            <person name="Lage O.M."/>
            <person name="Pohl T."/>
            <person name="Merkel B.J."/>
            <person name="Hornburger P."/>
            <person name="Mueller R.-W."/>
            <person name="Bruemmer F."/>
            <person name="Labrenz M."/>
            <person name="Spormann A.M."/>
            <person name="Op den Camp H."/>
            <person name="Overmann J."/>
            <person name="Amann R."/>
            <person name="Jetten M.S.M."/>
            <person name="Mascher T."/>
            <person name="Medema M.H."/>
            <person name="Devos D.P."/>
            <person name="Kaster A.-K."/>
            <person name="Ovreas L."/>
            <person name="Rohde M."/>
            <person name="Galperin M.Y."/>
            <person name="Jogler C."/>
        </authorList>
    </citation>
    <scope>NUCLEOTIDE SEQUENCE [LARGE SCALE GENOMIC DNA]</scope>
    <source>
        <strain evidence="4 5">FF011L</strain>
    </source>
</reference>
<dbReference type="Proteomes" id="UP000320672">
    <property type="component" value="Chromosome"/>
</dbReference>
<keyword evidence="2" id="KW-0472">Membrane</keyword>
<name>A0A517ML26_9BACT</name>
<keyword evidence="2" id="KW-0812">Transmembrane</keyword>
<dbReference type="Gene3D" id="3.40.50.410">
    <property type="entry name" value="von Willebrand factor, type A domain"/>
    <property type="match status" value="1"/>
</dbReference>
<dbReference type="Pfam" id="PF13519">
    <property type="entry name" value="VWA_2"/>
    <property type="match status" value="1"/>
</dbReference>